<evidence type="ECO:0000313" key="2">
    <source>
        <dbReference type="EMBL" id="MFD2615357.1"/>
    </source>
</evidence>
<dbReference type="PROSITE" id="PS51257">
    <property type="entry name" value="PROKAR_LIPOPROTEIN"/>
    <property type="match status" value="1"/>
</dbReference>
<keyword evidence="1" id="KW-1133">Transmembrane helix</keyword>
<feature type="transmembrane region" description="Helical" evidence="1">
    <location>
        <begin position="7"/>
        <end position="29"/>
    </location>
</feature>
<gene>
    <name evidence="2" type="ORF">ACFSUF_23420</name>
</gene>
<dbReference type="EMBL" id="JBHUME010000019">
    <property type="protein sequence ID" value="MFD2615357.1"/>
    <property type="molecule type" value="Genomic_DNA"/>
</dbReference>
<evidence type="ECO:0000313" key="3">
    <source>
        <dbReference type="Proteomes" id="UP001597541"/>
    </source>
</evidence>
<accession>A0ABW5PMJ0</accession>
<evidence type="ECO:0000256" key="1">
    <source>
        <dbReference type="SAM" id="Phobius"/>
    </source>
</evidence>
<name>A0ABW5PMJ0_9BACL</name>
<sequence>MKDYNTTGTVLFIVGCCLTVLSFFVGLLVSGSGIFALYLWIAGAVFGMLLIGISEIIQLLHRLVNAQRKGEGAVTDGERSTEESSV</sequence>
<dbReference type="Proteomes" id="UP001597541">
    <property type="component" value="Unassembled WGS sequence"/>
</dbReference>
<organism evidence="2 3">
    <name type="scientific">Paenibacillus gansuensis</name>
    <dbReference type="NCBI Taxonomy" id="306542"/>
    <lineage>
        <taxon>Bacteria</taxon>
        <taxon>Bacillati</taxon>
        <taxon>Bacillota</taxon>
        <taxon>Bacilli</taxon>
        <taxon>Bacillales</taxon>
        <taxon>Paenibacillaceae</taxon>
        <taxon>Paenibacillus</taxon>
    </lineage>
</organism>
<keyword evidence="1" id="KW-0812">Transmembrane</keyword>
<proteinExistence type="predicted"/>
<keyword evidence="3" id="KW-1185">Reference proteome</keyword>
<protein>
    <submittedName>
        <fullName evidence="2">Uncharacterized protein</fullName>
    </submittedName>
</protein>
<feature type="transmembrane region" description="Helical" evidence="1">
    <location>
        <begin position="35"/>
        <end position="60"/>
    </location>
</feature>
<reference evidence="3" key="1">
    <citation type="journal article" date="2019" name="Int. J. Syst. Evol. Microbiol.">
        <title>The Global Catalogue of Microorganisms (GCM) 10K type strain sequencing project: providing services to taxonomists for standard genome sequencing and annotation.</title>
        <authorList>
            <consortium name="The Broad Institute Genomics Platform"/>
            <consortium name="The Broad Institute Genome Sequencing Center for Infectious Disease"/>
            <person name="Wu L."/>
            <person name="Ma J."/>
        </authorList>
    </citation>
    <scope>NUCLEOTIDE SEQUENCE [LARGE SCALE GENOMIC DNA]</scope>
    <source>
        <strain evidence="3">KCTC 3950</strain>
    </source>
</reference>
<comment type="caution">
    <text evidence="2">The sequence shown here is derived from an EMBL/GenBank/DDBJ whole genome shotgun (WGS) entry which is preliminary data.</text>
</comment>
<keyword evidence="1" id="KW-0472">Membrane</keyword>
<dbReference type="RefSeq" id="WP_377607166.1">
    <property type="nucleotide sequence ID" value="NZ_JBHUME010000019.1"/>
</dbReference>